<dbReference type="EC" id="2.7.13.3" evidence="3"/>
<comment type="subcellular location">
    <subcellularLocation>
        <location evidence="2">Membrane</location>
    </subcellularLocation>
</comment>
<evidence type="ECO:0000256" key="11">
    <source>
        <dbReference type="SAM" id="Phobius"/>
    </source>
</evidence>
<protein>
    <recommendedName>
        <fullName evidence="3">histidine kinase</fullName>
        <ecNumber evidence="3">2.7.13.3</ecNumber>
    </recommendedName>
</protein>
<keyword evidence="9" id="KW-0902">Two-component regulatory system</keyword>
<evidence type="ECO:0000256" key="8">
    <source>
        <dbReference type="ARBA" id="ARBA00022989"/>
    </source>
</evidence>
<feature type="transmembrane region" description="Helical" evidence="11">
    <location>
        <begin position="18"/>
        <end position="38"/>
    </location>
</feature>
<evidence type="ECO:0000256" key="6">
    <source>
        <dbReference type="ARBA" id="ARBA00022692"/>
    </source>
</evidence>
<dbReference type="PANTHER" id="PTHR45436:SF8">
    <property type="entry name" value="HISTIDINE KINASE"/>
    <property type="match status" value="1"/>
</dbReference>
<dbReference type="Gene3D" id="1.10.287.130">
    <property type="match status" value="1"/>
</dbReference>
<dbReference type="SUPFAM" id="SSF55874">
    <property type="entry name" value="ATPase domain of HSP90 chaperone/DNA topoisomerase II/histidine kinase"/>
    <property type="match status" value="1"/>
</dbReference>
<dbReference type="EMBL" id="JADIKL010000002">
    <property type="protein sequence ID" value="MFK2930312.1"/>
    <property type="molecule type" value="Genomic_DNA"/>
</dbReference>
<dbReference type="SMART" id="SM00304">
    <property type="entry name" value="HAMP"/>
    <property type="match status" value="1"/>
</dbReference>
<dbReference type="InterPro" id="IPR036890">
    <property type="entry name" value="HATPase_C_sf"/>
</dbReference>
<keyword evidence="15" id="KW-1185">Reference proteome</keyword>
<dbReference type="InterPro" id="IPR005467">
    <property type="entry name" value="His_kinase_dom"/>
</dbReference>
<dbReference type="InterPro" id="IPR004358">
    <property type="entry name" value="Sig_transdc_His_kin-like_C"/>
</dbReference>
<dbReference type="GO" id="GO:0016301">
    <property type="term" value="F:kinase activity"/>
    <property type="evidence" value="ECO:0007669"/>
    <property type="project" value="UniProtKB-KW"/>
</dbReference>
<evidence type="ECO:0000313" key="15">
    <source>
        <dbReference type="Proteomes" id="UP001620397"/>
    </source>
</evidence>
<proteinExistence type="predicted"/>
<keyword evidence="7 14" id="KW-0418">Kinase</keyword>
<accession>A0ABW8KGM9</accession>
<evidence type="ECO:0000313" key="14">
    <source>
        <dbReference type="EMBL" id="MFK2930312.1"/>
    </source>
</evidence>
<evidence type="ECO:0000256" key="5">
    <source>
        <dbReference type="ARBA" id="ARBA00022679"/>
    </source>
</evidence>
<evidence type="ECO:0000256" key="2">
    <source>
        <dbReference type="ARBA" id="ARBA00004370"/>
    </source>
</evidence>
<dbReference type="PROSITE" id="PS50885">
    <property type="entry name" value="HAMP"/>
    <property type="match status" value="1"/>
</dbReference>
<organism evidence="14 15">
    <name type="scientific">Dyella agri</name>
    <dbReference type="NCBI Taxonomy" id="1926869"/>
    <lineage>
        <taxon>Bacteria</taxon>
        <taxon>Pseudomonadati</taxon>
        <taxon>Pseudomonadota</taxon>
        <taxon>Gammaproteobacteria</taxon>
        <taxon>Lysobacterales</taxon>
        <taxon>Rhodanobacteraceae</taxon>
        <taxon>Dyella</taxon>
    </lineage>
</organism>
<dbReference type="SMART" id="SM00387">
    <property type="entry name" value="HATPase_c"/>
    <property type="match status" value="1"/>
</dbReference>
<keyword evidence="4" id="KW-0597">Phosphoprotein</keyword>
<dbReference type="SUPFAM" id="SSF47384">
    <property type="entry name" value="Homodimeric domain of signal transducing histidine kinase"/>
    <property type="match status" value="1"/>
</dbReference>
<reference evidence="14 15" key="1">
    <citation type="submission" date="2020-10" db="EMBL/GenBank/DDBJ databases">
        <title>Phylogeny of dyella-like bacteria.</title>
        <authorList>
            <person name="Fu J."/>
        </authorList>
    </citation>
    <scope>NUCLEOTIDE SEQUENCE [LARGE SCALE GENOMIC DNA]</scope>
    <source>
        <strain evidence="14 15">DKC-1</strain>
    </source>
</reference>
<dbReference type="Proteomes" id="UP001620397">
    <property type="component" value="Unassembled WGS sequence"/>
</dbReference>
<dbReference type="InterPro" id="IPR003594">
    <property type="entry name" value="HATPase_dom"/>
</dbReference>
<evidence type="ECO:0000259" key="13">
    <source>
        <dbReference type="PROSITE" id="PS50885"/>
    </source>
</evidence>
<keyword evidence="6 11" id="KW-0812">Transmembrane</keyword>
<dbReference type="InterPro" id="IPR050428">
    <property type="entry name" value="TCS_sensor_his_kinase"/>
</dbReference>
<dbReference type="CDD" id="cd00075">
    <property type="entry name" value="HATPase"/>
    <property type="match status" value="1"/>
</dbReference>
<feature type="domain" description="Histidine kinase" evidence="12">
    <location>
        <begin position="245"/>
        <end position="458"/>
    </location>
</feature>
<evidence type="ECO:0000256" key="3">
    <source>
        <dbReference type="ARBA" id="ARBA00012438"/>
    </source>
</evidence>
<dbReference type="InterPro" id="IPR036097">
    <property type="entry name" value="HisK_dim/P_sf"/>
</dbReference>
<evidence type="ECO:0000256" key="10">
    <source>
        <dbReference type="ARBA" id="ARBA00023136"/>
    </source>
</evidence>
<dbReference type="PRINTS" id="PR00344">
    <property type="entry name" value="BCTRLSENSOR"/>
</dbReference>
<evidence type="ECO:0000256" key="4">
    <source>
        <dbReference type="ARBA" id="ARBA00022553"/>
    </source>
</evidence>
<keyword evidence="5" id="KW-0808">Transferase</keyword>
<dbReference type="Pfam" id="PF02518">
    <property type="entry name" value="HATPase_c"/>
    <property type="match status" value="1"/>
</dbReference>
<sequence>MALRPLIDVWRSATSRLILIYGVLFVVWCVVLLGAIQWESSRYLTHVLDQIVLQRMQYLVRTDAAHLPRAVDASGTLDPHGILSAGLFDAQGRPLAGNIASLPQGLVADGQLHLLPKGVLRVDRMHSDVSARAMAQRLANGELLVLAKDTSTINGLGAIIRRTLLWGLSLTVIPGLLGGLLLSRGPARRIREIQLATEPIQRGDLTRRLPVSRRGDELDVLAGIVNTMLGEIERLMGEVKGVCDNIAHDLRTPLTRLRARLYRTQQQLDGRPEAALVESCVADIDAVLTRFRALLRVSELEDRHRSACFSEVDLERVLHQVHDFYAPLAEDRGLHFLLELAPLAPLRGDAHLLFEAFANLVGNAIKFTPAGGRVLLRARMEHGGPRVDVVDGGPGIPAEERDVVTRRFYRGDNSRSTPGSGLGLSIVSAIVRLHGYRLEIGDDDGGGACISMHCVAAATVEAA</sequence>
<evidence type="ECO:0000256" key="1">
    <source>
        <dbReference type="ARBA" id="ARBA00000085"/>
    </source>
</evidence>
<name>A0ABW8KGM9_9GAMM</name>
<dbReference type="PANTHER" id="PTHR45436">
    <property type="entry name" value="SENSOR HISTIDINE KINASE YKOH"/>
    <property type="match status" value="1"/>
</dbReference>
<gene>
    <name evidence="14" type="ORF">ISP14_05840</name>
</gene>
<evidence type="ECO:0000256" key="7">
    <source>
        <dbReference type="ARBA" id="ARBA00022777"/>
    </source>
</evidence>
<dbReference type="Gene3D" id="3.30.565.10">
    <property type="entry name" value="Histidine kinase-like ATPase, C-terminal domain"/>
    <property type="match status" value="1"/>
</dbReference>
<evidence type="ECO:0000259" key="12">
    <source>
        <dbReference type="PROSITE" id="PS50109"/>
    </source>
</evidence>
<dbReference type="CDD" id="cd06225">
    <property type="entry name" value="HAMP"/>
    <property type="match status" value="1"/>
</dbReference>
<dbReference type="Pfam" id="PF00672">
    <property type="entry name" value="HAMP"/>
    <property type="match status" value="1"/>
</dbReference>
<comment type="caution">
    <text evidence="14">The sequence shown here is derived from an EMBL/GenBank/DDBJ whole genome shotgun (WGS) entry which is preliminary data.</text>
</comment>
<comment type="catalytic activity">
    <reaction evidence="1">
        <text>ATP + protein L-histidine = ADP + protein N-phospho-L-histidine.</text>
        <dbReference type="EC" id="2.7.13.3"/>
    </reaction>
</comment>
<dbReference type="InterPro" id="IPR003660">
    <property type="entry name" value="HAMP_dom"/>
</dbReference>
<evidence type="ECO:0000256" key="9">
    <source>
        <dbReference type="ARBA" id="ARBA00023012"/>
    </source>
</evidence>
<feature type="domain" description="HAMP" evidence="13">
    <location>
        <begin position="187"/>
        <end position="237"/>
    </location>
</feature>
<keyword evidence="10 11" id="KW-0472">Membrane</keyword>
<keyword evidence="8 11" id="KW-1133">Transmembrane helix</keyword>
<dbReference type="SUPFAM" id="SSF158472">
    <property type="entry name" value="HAMP domain-like"/>
    <property type="match status" value="1"/>
</dbReference>
<dbReference type="PROSITE" id="PS50109">
    <property type="entry name" value="HIS_KIN"/>
    <property type="match status" value="1"/>
</dbReference>